<evidence type="ECO:0000256" key="1">
    <source>
        <dbReference type="ARBA" id="ARBA00004651"/>
    </source>
</evidence>
<dbReference type="SUPFAM" id="SSF52540">
    <property type="entry name" value="P-loop containing nucleoside triphosphate hydrolases"/>
    <property type="match status" value="1"/>
</dbReference>
<dbReference type="PANTHER" id="PTHR24221:SF430">
    <property type="entry name" value="MULTIDRUG RESISTANCE ABC TRANSPORTER ATP-BINDING_PERMEASE PROTEIN YHEH-RELATED"/>
    <property type="match status" value="1"/>
</dbReference>
<name>A0ABT4QBG0_9BACL</name>
<dbReference type="Pfam" id="PF00664">
    <property type="entry name" value="ABC_membrane"/>
    <property type="match status" value="1"/>
</dbReference>
<dbReference type="InterPro" id="IPR039421">
    <property type="entry name" value="Type_1_exporter"/>
</dbReference>
<evidence type="ECO:0000256" key="3">
    <source>
        <dbReference type="ARBA" id="ARBA00022741"/>
    </source>
</evidence>
<comment type="subcellular location">
    <subcellularLocation>
        <location evidence="1">Cell membrane</location>
        <topology evidence="1">Multi-pass membrane protein</topology>
    </subcellularLocation>
</comment>
<dbReference type="PANTHER" id="PTHR24221">
    <property type="entry name" value="ATP-BINDING CASSETTE SUB-FAMILY B"/>
    <property type="match status" value="1"/>
</dbReference>
<dbReference type="SMART" id="SM00382">
    <property type="entry name" value="AAA"/>
    <property type="match status" value="1"/>
</dbReference>
<dbReference type="InterPro" id="IPR003593">
    <property type="entry name" value="AAA+_ATPase"/>
</dbReference>
<dbReference type="Proteomes" id="UP001527882">
    <property type="component" value="Unassembled WGS sequence"/>
</dbReference>
<evidence type="ECO:0000313" key="12">
    <source>
        <dbReference type="Proteomes" id="UP001527882"/>
    </source>
</evidence>
<sequence>MKEGQGGSFQSPVFMDHPKGSDDLSESNTKDNKKQDGAYGLKDEQRRPVFRRLLNYSLLFKYRIIAALLVLCCAVGAELAGPFIAKTIIDRHIGAIQLPWYELKDQERLLSPGQPQVSYGGHVYVRQDWLEGGRAPEDRAAWKEVRIMALDQGLYLVREPESFDGSWALADGAPGGQPQVRVTRGSGETAVYPAVRLSAADAALFYGPDTGPVIRWLALFVLLLIAGSLLHYVQAFTLQTTAMRIIQRMRMDLMAHIQRIPIRFFDNTPIGQVVSRIANDTEAVRDLFMSFMATFVVSTINIAGIYIALFLLDVRLALVALLFLPLFTVVMIVHLKFSRKYVAVMRARLSDMNAMISESIAVMPILQAFRQEKNRSREFEVLNNERYRNQIWQNRVFSLSSRNFTGLVGALFTAAAIWYFGGRSLHTAISFGVFYAFIDYTGRLFQPIIGIFDQLLNAQRAVVSAEKVFYLMDLEGADIADAGQAPRPQGHVVFDDITFAYKTGEPVLRNISFEARKGETIALVGHTGSGKSSIMNLLLGFYEPTSGAIRIDGQDIRGLSKQELRKHMGIVLQDPFLFAGDLKFNVSLYNERIGPEQVRKALAEVGAAPFVEQLPGGYDEPVVERGSTLSAGQRQLISFARALAFDPAILILDEATASIDSETEGLIQEALRVVSEGRTTFVIAHRLSTIREADQILVLHRGEIVERGNHEQLMLRQGRYYRMYQLQSGAAGREAAAGQDRAEPKPKLHI</sequence>
<dbReference type="Gene3D" id="1.20.1560.10">
    <property type="entry name" value="ABC transporter type 1, transmembrane domain"/>
    <property type="match status" value="1"/>
</dbReference>
<feature type="transmembrane region" description="Helical" evidence="8">
    <location>
        <begin position="53"/>
        <end position="77"/>
    </location>
</feature>
<dbReference type="InterPro" id="IPR003439">
    <property type="entry name" value="ABC_transporter-like_ATP-bd"/>
</dbReference>
<dbReference type="CDD" id="cd03254">
    <property type="entry name" value="ABCC_Glucan_exporter_like"/>
    <property type="match status" value="1"/>
</dbReference>
<evidence type="ECO:0000259" key="9">
    <source>
        <dbReference type="PROSITE" id="PS50893"/>
    </source>
</evidence>
<dbReference type="Pfam" id="PF00005">
    <property type="entry name" value="ABC_tran"/>
    <property type="match status" value="1"/>
</dbReference>
<feature type="region of interest" description="Disordered" evidence="7">
    <location>
        <begin position="1"/>
        <end position="40"/>
    </location>
</feature>
<dbReference type="PROSITE" id="PS50893">
    <property type="entry name" value="ABC_TRANSPORTER_2"/>
    <property type="match status" value="1"/>
</dbReference>
<keyword evidence="12" id="KW-1185">Reference proteome</keyword>
<feature type="transmembrane region" description="Helical" evidence="8">
    <location>
        <begin position="213"/>
        <end position="233"/>
    </location>
</feature>
<dbReference type="InterPro" id="IPR027417">
    <property type="entry name" value="P-loop_NTPase"/>
</dbReference>
<dbReference type="PROSITE" id="PS50929">
    <property type="entry name" value="ABC_TM1F"/>
    <property type="match status" value="1"/>
</dbReference>
<evidence type="ECO:0000256" key="7">
    <source>
        <dbReference type="SAM" id="MobiDB-lite"/>
    </source>
</evidence>
<dbReference type="PROSITE" id="PS00211">
    <property type="entry name" value="ABC_TRANSPORTER_1"/>
    <property type="match status" value="1"/>
</dbReference>
<dbReference type="InterPro" id="IPR036640">
    <property type="entry name" value="ABC1_TM_sf"/>
</dbReference>
<keyword evidence="6 8" id="KW-0472">Membrane</keyword>
<evidence type="ECO:0000256" key="6">
    <source>
        <dbReference type="ARBA" id="ARBA00023136"/>
    </source>
</evidence>
<comment type="caution">
    <text evidence="11">The sequence shown here is derived from an EMBL/GenBank/DDBJ whole genome shotgun (WGS) entry which is preliminary data.</text>
</comment>
<dbReference type="CDD" id="cd18544">
    <property type="entry name" value="ABC_6TM_TmrA_like"/>
    <property type="match status" value="1"/>
</dbReference>
<evidence type="ECO:0000256" key="8">
    <source>
        <dbReference type="SAM" id="Phobius"/>
    </source>
</evidence>
<feature type="transmembrane region" description="Helical" evidence="8">
    <location>
        <begin position="316"/>
        <end position="337"/>
    </location>
</feature>
<reference evidence="11 12" key="1">
    <citation type="submission" date="2022-12" db="EMBL/GenBank/DDBJ databases">
        <title>Draft genome sequence of Paenibacillus sp. dW9.</title>
        <authorList>
            <person name="Choi E.-W."/>
            <person name="Kim D.-U."/>
        </authorList>
    </citation>
    <scope>NUCLEOTIDE SEQUENCE [LARGE SCALE GENOMIC DNA]</scope>
    <source>
        <strain evidence="12">dW9</strain>
    </source>
</reference>
<dbReference type="GO" id="GO:0005524">
    <property type="term" value="F:ATP binding"/>
    <property type="evidence" value="ECO:0007669"/>
    <property type="project" value="UniProtKB-KW"/>
</dbReference>
<feature type="domain" description="ABC transmembrane type-1" evidence="10">
    <location>
        <begin position="204"/>
        <end position="460"/>
    </location>
</feature>
<evidence type="ECO:0000313" key="11">
    <source>
        <dbReference type="EMBL" id="MCZ8514087.1"/>
    </source>
</evidence>
<feature type="transmembrane region" description="Helical" evidence="8">
    <location>
        <begin position="287"/>
        <end position="310"/>
    </location>
</feature>
<keyword evidence="3" id="KW-0547">Nucleotide-binding</keyword>
<dbReference type="InterPro" id="IPR017871">
    <property type="entry name" value="ABC_transporter-like_CS"/>
</dbReference>
<gene>
    <name evidence="11" type="ORF">O9H85_16975</name>
</gene>
<feature type="transmembrane region" description="Helical" evidence="8">
    <location>
        <begin position="404"/>
        <end position="421"/>
    </location>
</feature>
<keyword evidence="4 11" id="KW-0067">ATP-binding</keyword>
<evidence type="ECO:0000259" key="10">
    <source>
        <dbReference type="PROSITE" id="PS50929"/>
    </source>
</evidence>
<dbReference type="InterPro" id="IPR011527">
    <property type="entry name" value="ABC1_TM_dom"/>
</dbReference>
<feature type="domain" description="ABC transporter" evidence="9">
    <location>
        <begin position="492"/>
        <end position="726"/>
    </location>
</feature>
<dbReference type="EMBL" id="JAQAGZ010000010">
    <property type="protein sequence ID" value="MCZ8514087.1"/>
    <property type="molecule type" value="Genomic_DNA"/>
</dbReference>
<keyword evidence="2 8" id="KW-0812">Transmembrane</keyword>
<evidence type="ECO:0000256" key="4">
    <source>
        <dbReference type="ARBA" id="ARBA00022840"/>
    </source>
</evidence>
<proteinExistence type="predicted"/>
<feature type="compositionally biased region" description="Basic and acidic residues" evidence="7">
    <location>
        <begin position="16"/>
        <end position="40"/>
    </location>
</feature>
<evidence type="ECO:0000256" key="2">
    <source>
        <dbReference type="ARBA" id="ARBA00022692"/>
    </source>
</evidence>
<protein>
    <submittedName>
        <fullName evidence="11">ABC transporter ATP-binding protein</fullName>
    </submittedName>
</protein>
<dbReference type="SUPFAM" id="SSF90123">
    <property type="entry name" value="ABC transporter transmembrane region"/>
    <property type="match status" value="1"/>
</dbReference>
<dbReference type="RefSeq" id="WP_269882603.1">
    <property type="nucleotide sequence ID" value="NZ_JAQAGZ010000010.1"/>
</dbReference>
<dbReference type="Gene3D" id="3.40.50.300">
    <property type="entry name" value="P-loop containing nucleotide triphosphate hydrolases"/>
    <property type="match status" value="1"/>
</dbReference>
<organism evidence="11 12">
    <name type="scientific">Paenibacillus gyeongsangnamensis</name>
    <dbReference type="NCBI Taxonomy" id="3388067"/>
    <lineage>
        <taxon>Bacteria</taxon>
        <taxon>Bacillati</taxon>
        <taxon>Bacillota</taxon>
        <taxon>Bacilli</taxon>
        <taxon>Bacillales</taxon>
        <taxon>Paenibacillaceae</taxon>
        <taxon>Paenibacillus</taxon>
    </lineage>
</organism>
<evidence type="ECO:0000256" key="5">
    <source>
        <dbReference type="ARBA" id="ARBA00022989"/>
    </source>
</evidence>
<accession>A0ABT4QBG0</accession>
<keyword evidence="5 8" id="KW-1133">Transmembrane helix</keyword>